<keyword evidence="3" id="KW-0949">S-adenosyl-L-methionine</keyword>
<name>W3XJA1_PESFW</name>
<dbReference type="Proteomes" id="UP000030651">
    <property type="component" value="Unassembled WGS sequence"/>
</dbReference>
<evidence type="ECO:0000256" key="2">
    <source>
        <dbReference type="ARBA" id="ARBA00022679"/>
    </source>
</evidence>
<sequence>MAFTRSLPELGQIIANQANAIHDTLNAAGIQQPSFEYGATHYAGPYGRAMEDSRAQLLEALDELRSLIIGPAGHIFFMSFMGPAWTATLHVLYKFELAKNVPMSGSISYGELADRCGLSEAQTRRYIRSAISFRVFDEPIVGMVQHNAASALLVTTTLHDWIGMATEEIGPAALKVADSMQSFPSSSNPAESPFAIAHGSNGDKDLFAIVGSEPDRMTRLANAMEWSMKVPGMEPPYTVNHLGWDQVKQSQRTWCPKVVVDVGGGTGTLCKTILQTYPSVERAIVEDLPDVISQASMQDPNKLDGRLEYHEYDFFSEQTIKDADVYIWRCVLHDWSDSYAVDILRNQVPALKDGARMIFLERCLGAPRPYGHVSDQFDIACDIMMHMCANAQERSREDWEALLAAADKRFEIEFISTPPHSALSIIQVIFRDNLYTGNDKGFDVGSLPDTGSDFDVGNDSLSTVDLDSSSESECNYIHTGMATVEPKDASICSQGVDGSQSTVIGSYVPFSYGEEEDEDEAYAWRYYGFEQDGNTARSSVDEWALIRRDNFFP</sequence>
<organism evidence="5 6">
    <name type="scientific">Pestalotiopsis fici (strain W106-1 / CGMCC3.15140)</name>
    <dbReference type="NCBI Taxonomy" id="1229662"/>
    <lineage>
        <taxon>Eukaryota</taxon>
        <taxon>Fungi</taxon>
        <taxon>Dikarya</taxon>
        <taxon>Ascomycota</taxon>
        <taxon>Pezizomycotina</taxon>
        <taxon>Sordariomycetes</taxon>
        <taxon>Xylariomycetidae</taxon>
        <taxon>Amphisphaeriales</taxon>
        <taxon>Sporocadaceae</taxon>
        <taxon>Pestalotiopsis</taxon>
    </lineage>
</organism>
<dbReference type="PANTHER" id="PTHR43712">
    <property type="entry name" value="PUTATIVE (AFU_ORTHOLOGUE AFUA_4G14580)-RELATED"/>
    <property type="match status" value="1"/>
</dbReference>
<dbReference type="eggNOG" id="KOG3178">
    <property type="taxonomic scope" value="Eukaryota"/>
</dbReference>
<gene>
    <name evidence="5" type="ORF">PFICI_04163</name>
</gene>
<dbReference type="Pfam" id="PF00891">
    <property type="entry name" value="Methyltransf_2"/>
    <property type="match status" value="1"/>
</dbReference>
<keyword evidence="1" id="KW-0489">Methyltransferase</keyword>
<dbReference type="SUPFAM" id="SSF46785">
    <property type="entry name" value="Winged helix' DNA-binding domain"/>
    <property type="match status" value="1"/>
</dbReference>
<dbReference type="GO" id="GO:0032259">
    <property type="term" value="P:methylation"/>
    <property type="evidence" value="ECO:0007669"/>
    <property type="project" value="UniProtKB-KW"/>
</dbReference>
<dbReference type="SUPFAM" id="SSF53335">
    <property type="entry name" value="S-adenosyl-L-methionine-dependent methyltransferases"/>
    <property type="match status" value="1"/>
</dbReference>
<dbReference type="InterPro" id="IPR036388">
    <property type="entry name" value="WH-like_DNA-bd_sf"/>
</dbReference>
<dbReference type="OrthoDB" id="2410195at2759"/>
<dbReference type="GeneID" id="19269176"/>
<dbReference type="EMBL" id="KI912110">
    <property type="protein sequence ID" value="ETS86138.1"/>
    <property type="molecule type" value="Genomic_DNA"/>
</dbReference>
<dbReference type="InParanoid" id="W3XJA1"/>
<dbReference type="KEGG" id="pfy:PFICI_04163"/>
<accession>W3XJA1</accession>
<dbReference type="GO" id="GO:0008171">
    <property type="term" value="F:O-methyltransferase activity"/>
    <property type="evidence" value="ECO:0007669"/>
    <property type="project" value="InterPro"/>
</dbReference>
<dbReference type="HOGENOM" id="CLU_005533_1_4_1"/>
<proteinExistence type="predicted"/>
<keyword evidence="2" id="KW-0808">Transferase</keyword>
<dbReference type="Gene3D" id="1.10.10.10">
    <property type="entry name" value="Winged helix-like DNA-binding domain superfamily/Winged helix DNA-binding domain"/>
    <property type="match status" value="1"/>
</dbReference>
<dbReference type="InterPro" id="IPR016461">
    <property type="entry name" value="COMT-like"/>
</dbReference>
<dbReference type="InterPro" id="IPR036390">
    <property type="entry name" value="WH_DNA-bd_sf"/>
</dbReference>
<dbReference type="AlphaFoldDB" id="W3XJA1"/>
<evidence type="ECO:0000259" key="4">
    <source>
        <dbReference type="Pfam" id="PF00891"/>
    </source>
</evidence>
<evidence type="ECO:0000256" key="3">
    <source>
        <dbReference type="ARBA" id="ARBA00022691"/>
    </source>
</evidence>
<reference evidence="6" key="1">
    <citation type="journal article" date="2015" name="BMC Genomics">
        <title>Genomic and transcriptomic analysis of the endophytic fungus Pestalotiopsis fici reveals its lifestyle and high potential for synthesis of natural products.</title>
        <authorList>
            <person name="Wang X."/>
            <person name="Zhang X."/>
            <person name="Liu L."/>
            <person name="Xiang M."/>
            <person name="Wang W."/>
            <person name="Sun X."/>
            <person name="Che Y."/>
            <person name="Guo L."/>
            <person name="Liu G."/>
            <person name="Guo L."/>
            <person name="Wang C."/>
            <person name="Yin W.B."/>
            <person name="Stadler M."/>
            <person name="Zhang X."/>
            <person name="Liu X."/>
        </authorList>
    </citation>
    <scope>NUCLEOTIDE SEQUENCE [LARGE SCALE GENOMIC DNA]</scope>
    <source>
        <strain evidence="6">W106-1 / CGMCC3.15140</strain>
    </source>
</reference>
<dbReference type="InterPro" id="IPR029063">
    <property type="entry name" value="SAM-dependent_MTases_sf"/>
</dbReference>
<dbReference type="PANTHER" id="PTHR43712:SF12">
    <property type="entry name" value="STERIGMATOCYSTIN 8-O-METHYLTRANSFERASE"/>
    <property type="match status" value="1"/>
</dbReference>
<keyword evidence="6" id="KW-1185">Reference proteome</keyword>
<feature type="domain" description="O-methyltransferase C-terminal" evidence="4">
    <location>
        <begin position="258"/>
        <end position="406"/>
    </location>
</feature>
<evidence type="ECO:0000313" key="6">
    <source>
        <dbReference type="Proteomes" id="UP000030651"/>
    </source>
</evidence>
<dbReference type="RefSeq" id="XP_007830935.1">
    <property type="nucleotide sequence ID" value="XM_007832744.1"/>
</dbReference>
<dbReference type="InterPro" id="IPR001077">
    <property type="entry name" value="COMT_C"/>
</dbReference>
<protein>
    <recommendedName>
        <fullName evidence="4">O-methyltransferase C-terminal domain-containing protein</fullName>
    </recommendedName>
</protein>
<evidence type="ECO:0000256" key="1">
    <source>
        <dbReference type="ARBA" id="ARBA00022603"/>
    </source>
</evidence>
<dbReference type="Gene3D" id="3.40.50.150">
    <property type="entry name" value="Vaccinia Virus protein VP39"/>
    <property type="match status" value="1"/>
</dbReference>
<dbReference type="PROSITE" id="PS51683">
    <property type="entry name" value="SAM_OMT_II"/>
    <property type="match status" value="1"/>
</dbReference>
<evidence type="ECO:0000313" key="5">
    <source>
        <dbReference type="EMBL" id="ETS86138.1"/>
    </source>
</evidence>